<keyword evidence="2" id="KW-1185">Reference proteome</keyword>
<dbReference type="EMBL" id="MU003499">
    <property type="protein sequence ID" value="KAF2473584.1"/>
    <property type="molecule type" value="Genomic_DNA"/>
</dbReference>
<evidence type="ECO:0000313" key="2">
    <source>
        <dbReference type="Proteomes" id="UP000799755"/>
    </source>
</evidence>
<evidence type="ECO:0000313" key="1">
    <source>
        <dbReference type="EMBL" id="KAF2473584.1"/>
    </source>
</evidence>
<dbReference type="Proteomes" id="UP000799755">
    <property type="component" value="Unassembled WGS sequence"/>
</dbReference>
<proteinExistence type="predicted"/>
<gene>
    <name evidence="1" type="ORF">BDR25DRAFT_124012</name>
</gene>
<protein>
    <submittedName>
        <fullName evidence="1">Uncharacterized protein</fullName>
    </submittedName>
</protein>
<organism evidence="1 2">
    <name type="scientific">Lindgomyces ingoldianus</name>
    <dbReference type="NCBI Taxonomy" id="673940"/>
    <lineage>
        <taxon>Eukaryota</taxon>
        <taxon>Fungi</taxon>
        <taxon>Dikarya</taxon>
        <taxon>Ascomycota</taxon>
        <taxon>Pezizomycotina</taxon>
        <taxon>Dothideomycetes</taxon>
        <taxon>Pleosporomycetidae</taxon>
        <taxon>Pleosporales</taxon>
        <taxon>Lindgomycetaceae</taxon>
        <taxon>Lindgomyces</taxon>
    </lineage>
</organism>
<comment type="caution">
    <text evidence="1">The sequence shown here is derived from an EMBL/GenBank/DDBJ whole genome shotgun (WGS) entry which is preliminary data.</text>
</comment>
<reference evidence="1" key="1">
    <citation type="journal article" date="2020" name="Stud. Mycol.">
        <title>101 Dothideomycetes genomes: a test case for predicting lifestyles and emergence of pathogens.</title>
        <authorList>
            <person name="Haridas S."/>
            <person name="Albert R."/>
            <person name="Binder M."/>
            <person name="Bloem J."/>
            <person name="Labutti K."/>
            <person name="Salamov A."/>
            <person name="Andreopoulos B."/>
            <person name="Baker S."/>
            <person name="Barry K."/>
            <person name="Bills G."/>
            <person name="Bluhm B."/>
            <person name="Cannon C."/>
            <person name="Castanera R."/>
            <person name="Culley D."/>
            <person name="Daum C."/>
            <person name="Ezra D."/>
            <person name="Gonzalez J."/>
            <person name="Henrissat B."/>
            <person name="Kuo A."/>
            <person name="Liang C."/>
            <person name="Lipzen A."/>
            <person name="Lutzoni F."/>
            <person name="Magnuson J."/>
            <person name="Mondo S."/>
            <person name="Nolan M."/>
            <person name="Ohm R."/>
            <person name="Pangilinan J."/>
            <person name="Park H.-J."/>
            <person name="Ramirez L."/>
            <person name="Alfaro M."/>
            <person name="Sun H."/>
            <person name="Tritt A."/>
            <person name="Yoshinaga Y."/>
            <person name="Zwiers L.-H."/>
            <person name="Turgeon B."/>
            <person name="Goodwin S."/>
            <person name="Spatafora J."/>
            <person name="Crous P."/>
            <person name="Grigoriev I."/>
        </authorList>
    </citation>
    <scope>NUCLEOTIDE SEQUENCE</scope>
    <source>
        <strain evidence="1">ATCC 200398</strain>
    </source>
</reference>
<sequence length="87" mass="10334">MEVLFSFPSSFYGLKLGLLEVLLMVDISIILNYQTYKDKAILNEKDQKNYRLIKGHDLREGGLFRSSPHLRRLREDEVDEHKRQVRI</sequence>
<name>A0ACB6R2N4_9PLEO</name>
<accession>A0ACB6R2N4</accession>